<dbReference type="PANTHER" id="PTHR43847:SF1">
    <property type="entry name" value="BLL3993 PROTEIN"/>
    <property type="match status" value="1"/>
</dbReference>
<feature type="transmembrane region" description="Helical" evidence="5">
    <location>
        <begin position="16"/>
        <end position="41"/>
    </location>
</feature>
<keyword evidence="2 5" id="KW-0812">Transmembrane</keyword>
<feature type="transmembrane region" description="Helical" evidence="5">
    <location>
        <begin position="216"/>
        <end position="244"/>
    </location>
</feature>
<evidence type="ECO:0000313" key="6">
    <source>
        <dbReference type="EMBL" id="GAA0575238.1"/>
    </source>
</evidence>
<keyword evidence="4 5" id="KW-0472">Membrane</keyword>
<reference evidence="7" key="1">
    <citation type="journal article" date="2019" name="Int. J. Syst. Evol. Microbiol.">
        <title>The Global Catalogue of Microorganisms (GCM) 10K type strain sequencing project: providing services to taxonomists for standard genome sequencing and annotation.</title>
        <authorList>
            <consortium name="The Broad Institute Genomics Platform"/>
            <consortium name="The Broad Institute Genome Sequencing Center for Infectious Disease"/>
            <person name="Wu L."/>
            <person name="Ma J."/>
        </authorList>
    </citation>
    <scope>NUCLEOTIDE SEQUENCE [LARGE SCALE GENOMIC DNA]</scope>
    <source>
        <strain evidence="7">JCM 15089</strain>
    </source>
</reference>
<feature type="transmembrane region" description="Helical" evidence="5">
    <location>
        <begin position="87"/>
        <end position="107"/>
    </location>
</feature>
<evidence type="ECO:0000256" key="2">
    <source>
        <dbReference type="ARBA" id="ARBA00022692"/>
    </source>
</evidence>
<feature type="transmembrane region" description="Helical" evidence="5">
    <location>
        <begin position="62"/>
        <end position="81"/>
    </location>
</feature>
<evidence type="ECO:0000256" key="4">
    <source>
        <dbReference type="ARBA" id="ARBA00023136"/>
    </source>
</evidence>
<dbReference type="EMBL" id="BAAADD010000006">
    <property type="protein sequence ID" value="GAA0575238.1"/>
    <property type="molecule type" value="Genomic_DNA"/>
</dbReference>
<protein>
    <submittedName>
        <fullName evidence="6">Uncharacterized protein</fullName>
    </submittedName>
</protein>
<evidence type="ECO:0000256" key="5">
    <source>
        <dbReference type="SAM" id="Phobius"/>
    </source>
</evidence>
<dbReference type="Proteomes" id="UP001499951">
    <property type="component" value="Unassembled WGS sequence"/>
</dbReference>
<dbReference type="InterPro" id="IPR052527">
    <property type="entry name" value="Metal_cation-efflux_comp"/>
</dbReference>
<comment type="subcellular location">
    <subcellularLocation>
        <location evidence="1">Membrane</location>
        <topology evidence="1">Multi-pass membrane protein</topology>
    </subcellularLocation>
</comment>
<dbReference type="Gene3D" id="1.20.120.1630">
    <property type="match status" value="1"/>
</dbReference>
<feature type="transmembrane region" description="Helical" evidence="5">
    <location>
        <begin position="146"/>
        <end position="175"/>
    </location>
</feature>
<organism evidence="6 7">
    <name type="scientific">Rhizomicrobium electricum</name>
    <dbReference type="NCBI Taxonomy" id="480070"/>
    <lineage>
        <taxon>Bacteria</taxon>
        <taxon>Pseudomonadati</taxon>
        <taxon>Pseudomonadota</taxon>
        <taxon>Alphaproteobacteria</taxon>
        <taxon>Micropepsales</taxon>
        <taxon>Micropepsaceae</taxon>
        <taxon>Rhizomicrobium</taxon>
    </lineage>
</organism>
<dbReference type="PANTHER" id="PTHR43847">
    <property type="entry name" value="BLL3993 PROTEIN"/>
    <property type="match status" value="1"/>
</dbReference>
<keyword evidence="3 5" id="KW-1133">Transmembrane helix</keyword>
<name>A0ABP3PTJ6_9PROT</name>
<dbReference type="InterPro" id="IPR007269">
    <property type="entry name" value="ICMT_MeTrfase"/>
</dbReference>
<evidence type="ECO:0000256" key="1">
    <source>
        <dbReference type="ARBA" id="ARBA00004141"/>
    </source>
</evidence>
<proteinExistence type="predicted"/>
<evidence type="ECO:0000256" key="3">
    <source>
        <dbReference type="ARBA" id="ARBA00022989"/>
    </source>
</evidence>
<comment type="caution">
    <text evidence="6">The sequence shown here is derived from an EMBL/GenBank/DDBJ whole genome shotgun (WGS) entry which is preliminary data.</text>
</comment>
<dbReference type="RefSeq" id="WP_166935600.1">
    <property type="nucleotide sequence ID" value="NZ_BAAADD010000006.1"/>
</dbReference>
<feature type="transmembrane region" description="Helical" evidence="5">
    <location>
        <begin position="281"/>
        <end position="303"/>
    </location>
</feature>
<keyword evidence="7" id="KW-1185">Reference proteome</keyword>
<dbReference type="Pfam" id="PF04140">
    <property type="entry name" value="ICMT"/>
    <property type="match status" value="1"/>
</dbReference>
<gene>
    <name evidence="6" type="ORF">GCM10008942_25030</name>
</gene>
<accession>A0ABP3PTJ6</accession>
<evidence type="ECO:0000313" key="7">
    <source>
        <dbReference type="Proteomes" id="UP001499951"/>
    </source>
</evidence>
<sequence length="322" mass="36057">MPELVHAVAARAGDPALFIAGMAYIYLTGLALLIAAGFKFLEHARHPEPLQRNRRHFFSTREMVVVVLFNVPFWLNSIAQLPLTPLFYRLWFAVGAAMMTAAVVWHVTAKFAIRRMWSDGIEIKAAHTLVTKGPYALARHPMYASLLLWCWGASAAMANWASLVITTAVLLPLMIRRARDEEAELEKADPDYFFYRQNTPMLTPKLSGTAGVVVRVAAAAVLATCIWIGITAASLTLLVALHVWLGFSLKPEKVGFSYLTKSGMMVAVWAFSLIWPPAHYLFWLLLAMFVYGLFFNCPCMLVYEKYHGCPCVGLVKRCLVKR</sequence>
<feature type="transmembrane region" description="Helical" evidence="5">
    <location>
        <begin position="256"/>
        <end position="275"/>
    </location>
</feature>